<reference evidence="1 2" key="1">
    <citation type="journal article" date="2020" name="Front. Microbiol.">
        <title>Phenotypic and Genetic Characterization of the Cheese Ripening Yeast Geotrichum candidum.</title>
        <authorList>
            <person name="Perkins V."/>
            <person name="Vignola S."/>
            <person name="Lessard M.H."/>
            <person name="Plante P.L."/>
            <person name="Corbeil J."/>
            <person name="Dugat-Bony E."/>
            <person name="Frenette M."/>
            <person name="Labrie S."/>
        </authorList>
    </citation>
    <scope>NUCLEOTIDE SEQUENCE [LARGE SCALE GENOMIC DNA]</scope>
    <source>
        <strain evidence="1 2">LMA-1147</strain>
    </source>
</reference>
<comment type="caution">
    <text evidence="1">The sequence shown here is derived from an EMBL/GenBank/DDBJ whole genome shotgun (WGS) entry which is preliminary data.</text>
</comment>
<keyword evidence="2" id="KW-1185">Reference proteome</keyword>
<dbReference type="Proteomes" id="UP000744676">
    <property type="component" value="Unassembled WGS sequence"/>
</dbReference>
<accession>A0ACB6V838</accession>
<proteinExistence type="predicted"/>
<evidence type="ECO:0000313" key="1">
    <source>
        <dbReference type="EMBL" id="KAF5100941.1"/>
    </source>
</evidence>
<evidence type="ECO:0000313" key="2">
    <source>
        <dbReference type="Proteomes" id="UP000744676"/>
    </source>
</evidence>
<protein>
    <submittedName>
        <fullName evidence="1">Uncharacterized protein</fullName>
    </submittedName>
</protein>
<name>A0ACB6V838_9ASCO</name>
<gene>
    <name evidence="1" type="ORF">D0Z00_001072</name>
</gene>
<sequence length="766" mass="83842">MHEDVQSNLYLQEQENQPPTRRKRRSDTTDRYMVDFNEIDARLVDTLNQPSDSTSTNASATTASAKKGRKSATPANQHFITDYFRPPAASATTPLSASQPTSHVIKQESIVDEGFDRDPEQSQPHDNQSIVSSQGLGQSQQEHYYIAPPPPRTPQKRKPVRAPAIVAGFQTPERGRRGAVLEVPSSTPGLSPITKASLSAAAMAAAGLRDLSFVSPTPRARWRGAAPVVPPFRITRSHHARRQSSNDSDAAAKIGSVVAMSVWEDYEEVGIGGGCETGSETDEDYISDEHVPTAANLQKPSLQRDRPVLSGLSQLQPTQGRARAPQYEKELHLSSSSSGHSDHNNISGAEAENDIKLVHGNQLDPESDNENEEMLGTKAASESICSTVISIRSPLPMSDANDDYDYDNEDENGNIANDADDNDDDDDDDDDGDYDARSAIFSSLEFPCAQRASDSIYSHEGSSSDHGEEEAGSGYSSSRKKAGSSGGRAAGAAPGAEANGHHDDNHDDEIGSSADDEVLRAWAEQRQRGPPALLLLESRYDPVDDRSLVADSEAAAAVMAAVAAEDDDDDLFSLPLQPRLRYRSSQFPSQSQSQSLMRSDSTTTTTTAGGGSRRGGERYLYSTQRPIDFDNDTEPEDEDMFDADRAGPDKLANGNMTESQQQTEDQQGQQLQQEQRHLNRRQEFAMPLTQYQQVSQALPITSTQQQHQEHQPLQTLINEPSPSTQYYVDRILTTSMLESLPLPELLPTSPAYLQLHQPHHRRANRK</sequence>
<dbReference type="EMBL" id="QVQA01000016">
    <property type="protein sequence ID" value="KAF5100941.1"/>
    <property type="molecule type" value="Genomic_DNA"/>
</dbReference>
<organism evidence="1 2">
    <name type="scientific">Geotrichum galactomycetum</name>
    <dbReference type="NCBI Taxonomy" id="27317"/>
    <lineage>
        <taxon>Eukaryota</taxon>
        <taxon>Fungi</taxon>
        <taxon>Dikarya</taxon>
        <taxon>Ascomycota</taxon>
        <taxon>Saccharomycotina</taxon>
        <taxon>Dipodascomycetes</taxon>
        <taxon>Dipodascales</taxon>
        <taxon>Dipodascaceae</taxon>
        <taxon>Geotrichum</taxon>
    </lineage>
</organism>